<sequence length="449" mass="51392">MRFLHPLDLIALRQTCRYLYEANNRRIVWIKALTDVCVENDVFLPTFPINSMTTEQLLRAATSPSRISAFLMRNHEKTLVPTVHIILDLELSEGDSTTTLYLVPGGRFIILLSSRTLQLWDVDGEKKLVASHCMGRYEKSTMSMQPTKDGMGLQLAIISFFKHSAHPNAIRRTQISIYQIFPLDGEPIFSEIATSNEAVDEGVLTPLISGDRLVIVARLPNIQWYNLLVWDFLNNLWAMGERGKTFDDMFIVSGFVLLLKLRDDDAMVFELRSLEPQGSYQNPSPIITEEMPIDSLLSQETMLHVIETLNEIPYYKMQDVMIDLISDIDVLQRYKTAAETSQQAEKPTLAFQHVRLQTFKVRLKEMQYQRSEGDLVGYFLRPIGATKRQLVLSIMSHKERDCFAFLKSHEGDDREYYEYPSVCPISGRTCYLIGVVDKKIVVADICAET</sequence>
<proteinExistence type="predicted"/>
<organism evidence="1 2">
    <name type="scientific">Agaricus bisporus var. burnettii</name>
    <dbReference type="NCBI Taxonomy" id="192524"/>
    <lineage>
        <taxon>Eukaryota</taxon>
        <taxon>Fungi</taxon>
        <taxon>Dikarya</taxon>
        <taxon>Basidiomycota</taxon>
        <taxon>Agaricomycotina</taxon>
        <taxon>Agaricomycetes</taxon>
        <taxon>Agaricomycetidae</taxon>
        <taxon>Agaricales</taxon>
        <taxon>Agaricineae</taxon>
        <taxon>Agaricaceae</taxon>
        <taxon>Agaricus</taxon>
    </lineage>
</organism>
<evidence type="ECO:0008006" key="3">
    <source>
        <dbReference type="Google" id="ProtNLM"/>
    </source>
</evidence>
<evidence type="ECO:0000313" key="1">
    <source>
        <dbReference type="EMBL" id="KAF7763673.1"/>
    </source>
</evidence>
<dbReference type="EMBL" id="JABXXO010000011">
    <property type="protein sequence ID" value="KAF7763673.1"/>
    <property type="molecule type" value="Genomic_DNA"/>
</dbReference>
<reference evidence="1 2" key="1">
    <citation type="journal article" name="Sci. Rep.">
        <title>Telomere-to-telomere assembled and centromere annotated genomes of the two main subspecies of the button mushroom Agaricus bisporus reveal especially polymorphic chromosome ends.</title>
        <authorList>
            <person name="Sonnenberg A.S.M."/>
            <person name="Sedaghat-Telgerd N."/>
            <person name="Lavrijssen B."/>
            <person name="Ohm R.A."/>
            <person name="Hendrickx P.M."/>
            <person name="Scholtmeijer K."/>
            <person name="Baars J.J.P."/>
            <person name="van Peer A."/>
        </authorList>
    </citation>
    <scope>NUCLEOTIDE SEQUENCE [LARGE SCALE GENOMIC DNA]</scope>
    <source>
        <strain evidence="1 2">H119_p4</strain>
    </source>
</reference>
<dbReference type="AlphaFoldDB" id="A0A8H7C7I6"/>
<comment type="caution">
    <text evidence="1">The sequence shown here is derived from an EMBL/GenBank/DDBJ whole genome shotgun (WGS) entry which is preliminary data.</text>
</comment>
<accession>A0A8H7C7I6</accession>
<evidence type="ECO:0000313" key="2">
    <source>
        <dbReference type="Proteomes" id="UP000629468"/>
    </source>
</evidence>
<dbReference type="Proteomes" id="UP000629468">
    <property type="component" value="Unassembled WGS sequence"/>
</dbReference>
<name>A0A8H7C7I6_AGABI</name>
<gene>
    <name evidence="1" type="ORF">Agabi119p4_8210</name>
</gene>
<protein>
    <recommendedName>
        <fullName evidence="3">F-box domain-containing protein</fullName>
    </recommendedName>
</protein>